<dbReference type="AlphaFoldDB" id="A0A653R4S4"/>
<evidence type="ECO:0000313" key="1">
    <source>
        <dbReference type="EMBL" id="VXB49227.1"/>
    </source>
</evidence>
<proteinExistence type="predicted"/>
<sequence length="227" mass="26887">MSEVTLLGFLSPSNIPKVYDIFILQKINNIHKLMDYVEEVFEKRTSDFLESLPDEDLKHYDKSILPFLDPYAREFEQMNRYSFLIRIHSLLEEYVVEICRFGNEKEWHKYNKKNSKKYSKIVMWNTLTKAGSFITEKLEQQFPCGSEQWRMILKVNLIRNEIVHNGGDIGRSKKYTQVKNKINKMEGISIGSHNSIILEKDFCFDYLKTVAWFLSNLYRNYSSPPAN</sequence>
<dbReference type="Proteomes" id="UP000433089">
    <property type="component" value="Unassembled WGS sequence"/>
</dbReference>
<dbReference type="EMBL" id="CABWLH010000009">
    <property type="protein sequence ID" value="VXB49227.1"/>
    <property type="molecule type" value="Genomic_DNA"/>
</dbReference>
<gene>
    <name evidence="1" type="ORF">BACI348_40839</name>
</gene>
<name>A0A653R4S4_BACAB</name>
<dbReference type="RefSeq" id="WP_159159648.1">
    <property type="nucleotide sequence ID" value="NZ_LR732831.1"/>
</dbReference>
<evidence type="ECO:0008006" key="3">
    <source>
        <dbReference type="Google" id="ProtNLM"/>
    </source>
</evidence>
<accession>A0A653R4S4</accession>
<evidence type="ECO:0000313" key="2">
    <source>
        <dbReference type="Proteomes" id="UP000433089"/>
    </source>
</evidence>
<protein>
    <recommendedName>
        <fullName evidence="3">RiboL-PSP-HEPN domain-containing protein</fullName>
    </recommendedName>
</protein>
<organism evidence="1 2">
    <name type="scientific">Bacillus altitudinis</name>
    <dbReference type="NCBI Taxonomy" id="293387"/>
    <lineage>
        <taxon>Bacteria</taxon>
        <taxon>Bacillati</taxon>
        <taxon>Bacillota</taxon>
        <taxon>Bacilli</taxon>
        <taxon>Bacillales</taxon>
        <taxon>Bacillaceae</taxon>
        <taxon>Bacillus</taxon>
    </lineage>
</organism>
<reference evidence="1 2" key="1">
    <citation type="submission" date="2019-10" db="EMBL/GenBank/DDBJ databases">
        <authorList>
            <person name="Karimi E."/>
        </authorList>
    </citation>
    <scope>NUCLEOTIDE SEQUENCE [LARGE SCALE GENOMIC DNA]</scope>
    <source>
        <strain evidence="1">Bacillus sp. 348</strain>
    </source>
</reference>